<comment type="caution">
    <text evidence="1">The sequence shown here is derived from an EMBL/GenBank/DDBJ whole genome shotgun (WGS) entry which is preliminary data.</text>
</comment>
<keyword evidence="2" id="KW-1185">Reference proteome</keyword>
<sequence>DDNVILYKREKKNAIEFEVLSIHFTIDTAFQLNSTIHQ</sequence>
<name>A0A6V7HM77_9HYME</name>
<gene>
    <name evidence="1" type="ORF">MHI_LOCUS977965</name>
</gene>
<dbReference type="EMBL" id="CAJDYZ010013360">
    <property type="protein sequence ID" value="CAD1481034.1"/>
    <property type="molecule type" value="Genomic_DNA"/>
</dbReference>
<dbReference type="AlphaFoldDB" id="A0A6V7HM77"/>
<reference evidence="1" key="1">
    <citation type="submission" date="2020-07" db="EMBL/GenBank/DDBJ databases">
        <authorList>
            <person name="Nazaruddin N."/>
        </authorList>
    </citation>
    <scope>NUCLEOTIDE SEQUENCE</scope>
</reference>
<proteinExistence type="predicted"/>
<dbReference type="Proteomes" id="UP000752696">
    <property type="component" value="Unassembled WGS sequence"/>
</dbReference>
<evidence type="ECO:0000313" key="2">
    <source>
        <dbReference type="Proteomes" id="UP000752696"/>
    </source>
</evidence>
<evidence type="ECO:0000313" key="1">
    <source>
        <dbReference type="EMBL" id="CAD1481034.1"/>
    </source>
</evidence>
<protein>
    <submittedName>
        <fullName evidence="1">Uncharacterized protein</fullName>
    </submittedName>
</protein>
<feature type="non-terminal residue" evidence="1">
    <location>
        <position position="1"/>
    </location>
</feature>
<organism evidence="1 2">
    <name type="scientific">Heterotrigona itama</name>
    <dbReference type="NCBI Taxonomy" id="395501"/>
    <lineage>
        <taxon>Eukaryota</taxon>
        <taxon>Metazoa</taxon>
        <taxon>Ecdysozoa</taxon>
        <taxon>Arthropoda</taxon>
        <taxon>Hexapoda</taxon>
        <taxon>Insecta</taxon>
        <taxon>Pterygota</taxon>
        <taxon>Neoptera</taxon>
        <taxon>Endopterygota</taxon>
        <taxon>Hymenoptera</taxon>
        <taxon>Apocrita</taxon>
        <taxon>Aculeata</taxon>
        <taxon>Apoidea</taxon>
        <taxon>Anthophila</taxon>
        <taxon>Apidae</taxon>
        <taxon>Heterotrigona</taxon>
    </lineage>
</organism>
<accession>A0A6V7HM77</accession>